<dbReference type="InterPro" id="IPR029410">
    <property type="entry name" value="CAP_assoc"/>
</dbReference>
<dbReference type="EMBL" id="CABEEP010000001">
    <property type="protein sequence ID" value="VTQ63358.1"/>
    <property type="molecule type" value="Genomic_DNA"/>
</dbReference>
<dbReference type="RefSeq" id="WP_010737455.1">
    <property type="nucleotide sequence ID" value="NZ_AP027299.1"/>
</dbReference>
<name>A0A7Z9AUJ2_ENTHR</name>
<dbReference type="AlphaFoldDB" id="A0A7Z9AUJ2"/>
<gene>
    <name evidence="1" type="ORF">NCTC12204_01236</name>
</gene>
<dbReference type="Proteomes" id="UP000352698">
    <property type="component" value="Unassembled WGS sequence"/>
</dbReference>
<evidence type="ECO:0000313" key="1">
    <source>
        <dbReference type="EMBL" id="VTQ63358.1"/>
    </source>
</evidence>
<dbReference type="Gene3D" id="3.40.33.10">
    <property type="entry name" value="CAP"/>
    <property type="match status" value="1"/>
</dbReference>
<organism evidence="1 2">
    <name type="scientific">Enterococcus hirae</name>
    <dbReference type="NCBI Taxonomy" id="1354"/>
    <lineage>
        <taxon>Bacteria</taxon>
        <taxon>Bacillati</taxon>
        <taxon>Bacillota</taxon>
        <taxon>Bacilli</taxon>
        <taxon>Lactobacillales</taxon>
        <taxon>Enterococcaceae</taxon>
        <taxon>Enterococcus</taxon>
    </lineage>
</organism>
<comment type="caution">
    <text evidence="1">The sequence shown here is derived from an EMBL/GenBank/DDBJ whole genome shotgun (WGS) entry which is preliminary data.</text>
</comment>
<sequence>MKRLGLFGAILLSVIIAFYMQPVLFPPKLEVKKSSEQITQNQMTTWKYQKLETSGFSTYVGQSVDELEQRFGDPYERLTSGFGFETRYYHDQINHLSFEANITKDKVSTIKVLNTDNSTIAPFYLGMTMQDLTEITTIYTNFNFQYNGTDVGIELMEEDMNYRPLIAFDNDTFAILFFDQSSNGLFSIVYLDKASLLKLHPYQVFGSDLPQYKIDDQVDWAEINQAKEGHSVRLLNQLRQLDRLPLYKQTTGFSTQTKLLLSDYLNRPEDILTKERLAEWQQIAGSTNATAKFSLTTDEIDSLVAKRKLPHSTGVFTHPVIDPTFTFLFLYSDPYYHDRFLVNTSDLLGIAFSKENMLVLMQEEVKESTDSSDNQ</sequence>
<dbReference type="InterPro" id="IPR035940">
    <property type="entry name" value="CAP_sf"/>
</dbReference>
<protein>
    <submittedName>
        <fullName evidence="1">Uncharacterized protein</fullName>
    </submittedName>
</protein>
<dbReference type="Pfam" id="PF14504">
    <property type="entry name" value="CAP_assoc_N"/>
    <property type="match status" value="1"/>
</dbReference>
<accession>A0A7Z9AUJ2</accession>
<reference evidence="1 2" key="1">
    <citation type="submission" date="2019-05" db="EMBL/GenBank/DDBJ databases">
        <authorList>
            <consortium name="Pathogen Informatics"/>
        </authorList>
    </citation>
    <scope>NUCLEOTIDE SEQUENCE [LARGE SCALE GENOMIC DNA]</scope>
    <source>
        <strain evidence="1 2">NCTC12204</strain>
    </source>
</reference>
<proteinExistence type="predicted"/>
<evidence type="ECO:0000313" key="2">
    <source>
        <dbReference type="Proteomes" id="UP000352698"/>
    </source>
</evidence>